<dbReference type="SMART" id="SM00591">
    <property type="entry name" value="RWD"/>
    <property type="match status" value="1"/>
</dbReference>
<dbReference type="InterPro" id="IPR002867">
    <property type="entry name" value="IBR_dom"/>
</dbReference>
<dbReference type="InterPro" id="IPR006575">
    <property type="entry name" value="RWD_dom"/>
</dbReference>
<dbReference type="GO" id="GO:0008270">
    <property type="term" value="F:zinc ion binding"/>
    <property type="evidence" value="ECO:0007669"/>
    <property type="project" value="UniProtKB-KW"/>
</dbReference>
<evidence type="ECO:0000256" key="1">
    <source>
        <dbReference type="ARBA" id="ARBA00001798"/>
    </source>
</evidence>
<dbReference type="InterPro" id="IPR044066">
    <property type="entry name" value="TRIAD_supradom"/>
</dbReference>
<dbReference type="Pfam" id="PF05773">
    <property type="entry name" value="RWD"/>
    <property type="match status" value="1"/>
</dbReference>
<protein>
    <recommendedName>
        <fullName evidence="2">RBR-type E3 ubiquitin transferase</fullName>
        <ecNumber evidence="2">2.3.2.31</ecNumber>
    </recommendedName>
</protein>
<reference evidence="11 12" key="1">
    <citation type="journal article" date="2018" name="Gigascience">
        <title>Genomes of trombidid mites reveal novel predicted allergens and laterally-transferred genes associated with secondary metabolism.</title>
        <authorList>
            <person name="Dong X."/>
            <person name="Chaisiri K."/>
            <person name="Xia D."/>
            <person name="Armstrong S.D."/>
            <person name="Fang Y."/>
            <person name="Donnelly M.J."/>
            <person name="Kadowaki T."/>
            <person name="McGarry J.W."/>
            <person name="Darby A.C."/>
            <person name="Makepeace B.L."/>
        </authorList>
    </citation>
    <scope>NUCLEOTIDE SEQUENCE [LARGE SCALE GENOMIC DNA]</scope>
    <source>
        <strain evidence="11">UoL-UT</strain>
    </source>
</reference>
<organism evidence="11 12">
    <name type="scientific">Leptotrombidium deliense</name>
    <dbReference type="NCBI Taxonomy" id="299467"/>
    <lineage>
        <taxon>Eukaryota</taxon>
        <taxon>Metazoa</taxon>
        <taxon>Ecdysozoa</taxon>
        <taxon>Arthropoda</taxon>
        <taxon>Chelicerata</taxon>
        <taxon>Arachnida</taxon>
        <taxon>Acari</taxon>
        <taxon>Acariformes</taxon>
        <taxon>Trombidiformes</taxon>
        <taxon>Prostigmata</taxon>
        <taxon>Anystina</taxon>
        <taxon>Parasitengona</taxon>
        <taxon>Trombiculoidea</taxon>
        <taxon>Trombiculidae</taxon>
        <taxon>Leptotrombidium</taxon>
    </lineage>
</organism>
<dbReference type="PANTHER" id="PTHR11685">
    <property type="entry name" value="RBR FAMILY RING FINGER AND IBR DOMAIN-CONTAINING"/>
    <property type="match status" value="1"/>
</dbReference>
<proteinExistence type="predicted"/>
<comment type="catalytic activity">
    <reaction evidence="1">
        <text>[E2 ubiquitin-conjugating enzyme]-S-ubiquitinyl-L-cysteine + [acceptor protein]-L-lysine = [E2 ubiquitin-conjugating enzyme]-L-cysteine + [acceptor protein]-N(6)-ubiquitinyl-L-lysine.</text>
        <dbReference type="EC" id="2.3.2.31"/>
    </reaction>
</comment>
<dbReference type="CDD" id="cd23820">
    <property type="entry name" value="RWD_RNF14"/>
    <property type="match status" value="1"/>
</dbReference>
<feature type="domain" description="RWD" evidence="9">
    <location>
        <begin position="13"/>
        <end position="135"/>
    </location>
</feature>
<dbReference type="CDD" id="cd20341">
    <property type="entry name" value="BRcat_RBR_RNF14"/>
    <property type="match status" value="1"/>
</dbReference>
<dbReference type="GO" id="GO:0061630">
    <property type="term" value="F:ubiquitin protein ligase activity"/>
    <property type="evidence" value="ECO:0007669"/>
    <property type="project" value="UniProtKB-EC"/>
</dbReference>
<keyword evidence="5" id="KW-0677">Repeat</keyword>
<evidence type="ECO:0000256" key="5">
    <source>
        <dbReference type="ARBA" id="ARBA00022737"/>
    </source>
</evidence>
<evidence type="ECO:0000259" key="10">
    <source>
        <dbReference type="PROSITE" id="PS51873"/>
    </source>
</evidence>
<accession>A0A443S6Q0</accession>
<dbReference type="InterPro" id="IPR031127">
    <property type="entry name" value="E3_UB_ligase_RBR"/>
</dbReference>
<dbReference type="EMBL" id="NCKV01006910">
    <property type="protein sequence ID" value="RWS23207.1"/>
    <property type="molecule type" value="Genomic_DNA"/>
</dbReference>
<dbReference type="VEuPathDB" id="VectorBase:LDEU008833"/>
<evidence type="ECO:0000256" key="4">
    <source>
        <dbReference type="ARBA" id="ARBA00022723"/>
    </source>
</evidence>
<comment type="caution">
    <text evidence="11">The sequence shown here is derived from an EMBL/GenBank/DDBJ whole genome shotgun (WGS) entry which is preliminary data.</text>
</comment>
<dbReference type="InterPro" id="IPR016135">
    <property type="entry name" value="UBQ-conjugating_enzyme/RWD"/>
</dbReference>
<dbReference type="OrthoDB" id="69641at2759"/>
<dbReference type="Gene3D" id="3.30.40.10">
    <property type="entry name" value="Zinc/RING finger domain, C3HC4 (zinc finger)"/>
    <property type="match status" value="1"/>
</dbReference>
<keyword evidence="4" id="KW-0479">Metal-binding</keyword>
<evidence type="ECO:0000256" key="3">
    <source>
        <dbReference type="ARBA" id="ARBA00022679"/>
    </source>
</evidence>
<dbReference type="Gene3D" id="2.20.25.20">
    <property type="match status" value="1"/>
</dbReference>
<dbReference type="PROSITE" id="PS51873">
    <property type="entry name" value="TRIAD"/>
    <property type="match status" value="1"/>
</dbReference>
<keyword evidence="6" id="KW-0863">Zinc-finger</keyword>
<name>A0A443S6Q0_9ACAR</name>
<keyword evidence="8" id="KW-0862">Zinc</keyword>
<dbReference type="InterPro" id="IPR013083">
    <property type="entry name" value="Znf_RING/FYVE/PHD"/>
</dbReference>
<gene>
    <name evidence="11" type="ORF">B4U80_13421</name>
</gene>
<feature type="domain" description="RING-type" evidence="10">
    <location>
        <begin position="210"/>
        <end position="408"/>
    </location>
</feature>
<dbReference type="PROSITE" id="PS50908">
    <property type="entry name" value="RWD"/>
    <property type="match status" value="1"/>
</dbReference>
<evidence type="ECO:0000256" key="6">
    <source>
        <dbReference type="ARBA" id="ARBA00022771"/>
    </source>
</evidence>
<dbReference type="GO" id="GO:0016567">
    <property type="term" value="P:protein ubiquitination"/>
    <property type="evidence" value="ECO:0007669"/>
    <property type="project" value="InterPro"/>
</dbReference>
<evidence type="ECO:0000313" key="12">
    <source>
        <dbReference type="Proteomes" id="UP000288716"/>
    </source>
</evidence>
<evidence type="ECO:0000256" key="8">
    <source>
        <dbReference type="ARBA" id="ARBA00022833"/>
    </source>
</evidence>
<sequence length="408" mass="47069">MNFNDENGHKQRDEIMALLSIFEENIFIVNENQKSGRFLAHHNLRKTPFPIIYKDEDQANEETIFVKHLPPIELHFELPPKYPSVQAPHFWISCSWLSHEDLVKICSKLDSLWEESRSEILFIWFSFLKEEVLDYLNHSSSLNVSSIVNNKVESFIESVFNSCNGDSGHGSYDKRIVPRVFSSDLRKNATSIVNHLKSFNDSKCLEDFKNSYTNCICCDKIVAGSDCAIFRCYHASCTECVSEYFKFQIQQGNVHMLKCLETKCNEEATPTMIKELVGETLYQRYDELWYSLVLQTMGDVVYCPRKHCQAPTVAEPNSKLAICPKCAFSFCTNCKYTFHGVSPCRMFHNIAERNEILNKYQNASEEGKRALEKVYGKKQIDDALTAFLSEEYISDNTKKCPNCRANIE</sequence>
<keyword evidence="12" id="KW-1185">Reference proteome</keyword>
<dbReference type="Gene3D" id="3.10.110.10">
    <property type="entry name" value="Ubiquitin Conjugating Enzyme"/>
    <property type="match status" value="1"/>
</dbReference>
<dbReference type="AlphaFoldDB" id="A0A443S6Q0"/>
<evidence type="ECO:0000259" key="9">
    <source>
        <dbReference type="PROSITE" id="PS50908"/>
    </source>
</evidence>
<keyword evidence="3" id="KW-0808">Transferase</keyword>
<feature type="non-terminal residue" evidence="11">
    <location>
        <position position="408"/>
    </location>
</feature>
<evidence type="ECO:0000313" key="11">
    <source>
        <dbReference type="EMBL" id="RWS23207.1"/>
    </source>
</evidence>
<evidence type="ECO:0000256" key="2">
    <source>
        <dbReference type="ARBA" id="ARBA00012251"/>
    </source>
</evidence>
<dbReference type="SUPFAM" id="SSF54495">
    <property type="entry name" value="UBC-like"/>
    <property type="match status" value="1"/>
</dbReference>
<keyword evidence="7" id="KW-0833">Ubl conjugation pathway</keyword>
<dbReference type="Pfam" id="PF01485">
    <property type="entry name" value="IBR"/>
    <property type="match status" value="1"/>
</dbReference>
<dbReference type="Proteomes" id="UP000288716">
    <property type="component" value="Unassembled WGS sequence"/>
</dbReference>
<dbReference type="SMART" id="SM00647">
    <property type="entry name" value="IBR"/>
    <property type="match status" value="1"/>
</dbReference>
<dbReference type="SUPFAM" id="SSF57850">
    <property type="entry name" value="RING/U-box"/>
    <property type="match status" value="2"/>
</dbReference>
<dbReference type="EC" id="2.3.2.31" evidence="2"/>
<evidence type="ECO:0000256" key="7">
    <source>
        <dbReference type="ARBA" id="ARBA00022786"/>
    </source>
</evidence>